<evidence type="ECO:0000313" key="2">
    <source>
        <dbReference type="Proteomes" id="UP000053791"/>
    </source>
</evidence>
<dbReference type="OrthoDB" id="7705145at2"/>
<proteinExistence type="predicted"/>
<comment type="caution">
    <text evidence="1">The sequence shown here is derived from an EMBL/GenBank/DDBJ whole genome shotgun (WGS) entry which is preliminary data.</text>
</comment>
<organism evidence="1 2">
    <name type="scientific">Ruegeria marisrubri</name>
    <dbReference type="NCBI Taxonomy" id="1685379"/>
    <lineage>
        <taxon>Bacteria</taxon>
        <taxon>Pseudomonadati</taxon>
        <taxon>Pseudomonadota</taxon>
        <taxon>Alphaproteobacteria</taxon>
        <taxon>Rhodobacterales</taxon>
        <taxon>Roseobacteraceae</taxon>
        <taxon>Ruegeria</taxon>
    </lineage>
</organism>
<dbReference type="Gene3D" id="3.40.50.300">
    <property type="entry name" value="P-loop containing nucleotide triphosphate hydrolases"/>
    <property type="match status" value="1"/>
</dbReference>
<dbReference type="InterPro" id="IPR027417">
    <property type="entry name" value="P-loop_NTPase"/>
</dbReference>
<dbReference type="Proteomes" id="UP000053791">
    <property type="component" value="Unassembled WGS sequence"/>
</dbReference>
<evidence type="ECO:0008006" key="3">
    <source>
        <dbReference type="Google" id="ProtNLM"/>
    </source>
</evidence>
<dbReference type="SUPFAM" id="SSF52540">
    <property type="entry name" value="P-loop containing nucleoside triphosphate hydrolases"/>
    <property type="match status" value="1"/>
</dbReference>
<dbReference type="EMBL" id="LQBQ01000036">
    <property type="protein sequence ID" value="KUJ76237.1"/>
    <property type="molecule type" value="Genomic_DNA"/>
</dbReference>
<dbReference type="RefSeq" id="WP_068349072.1">
    <property type="nucleotide sequence ID" value="NZ_LQBQ01000036.1"/>
</dbReference>
<dbReference type="AlphaFoldDB" id="A0A0X3TKD3"/>
<reference evidence="1 2" key="1">
    <citation type="submission" date="2015-12" db="EMBL/GenBank/DDBJ databases">
        <authorList>
            <person name="Shamseldin A."/>
            <person name="Moawad H."/>
            <person name="Abd El-Rahim W.M."/>
            <person name="Sadowsky M.J."/>
        </authorList>
    </citation>
    <scope>NUCLEOTIDE SEQUENCE [LARGE SCALE GENOMIC DNA]</scope>
    <source>
        <strain evidence="1 2">ZGT118</strain>
    </source>
</reference>
<protein>
    <recommendedName>
        <fullName evidence="3">Sulfotransferase domain-containing protein</fullName>
    </recommendedName>
</protein>
<evidence type="ECO:0000313" key="1">
    <source>
        <dbReference type="EMBL" id="KUJ76237.1"/>
    </source>
</evidence>
<sequence length="223" mass="25308">MITLASFLLAPRPCIVVASNGRSGSTLTYAALRKARNRRFWWKKQGFPFDARLKDAPLEPGTVTKTHDFPDALRGRDNVKVVFCFGSARDSALSVYSAMERYGPDWIADHFYHLHAKGGFDDLFRYDVLRQAEQVRAWATFEDVPVLCVHYDAIWRRQKDIAEFTGLNFTPPERKERAPKQIPQDLLRAASEVYDPIDAVLAELPEMFLSSKEMAGAVSKLPV</sequence>
<keyword evidence="2" id="KW-1185">Reference proteome</keyword>
<gene>
    <name evidence="1" type="ORF">AVO45_13080</name>
</gene>
<name>A0A0X3TKD3_9RHOB</name>
<accession>A0A0X3TKD3</accession>